<dbReference type="InterPro" id="IPR050748">
    <property type="entry name" value="Glycosyltrans_8_dom-fam"/>
</dbReference>
<dbReference type="InterPro" id="IPR029044">
    <property type="entry name" value="Nucleotide-diphossugar_trans"/>
</dbReference>
<feature type="compositionally biased region" description="Polar residues" evidence="5">
    <location>
        <begin position="74"/>
        <end position="83"/>
    </location>
</feature>
<dbReference type="Gene3D" id="3.90.550.10">
    <property type="entry name" value="Spore Coat Polysaccharide Biosynthesis Protein SpsA, Chain A"/>
    <property type="match status" value="1"/>
</dbReference>
<evidence type="ECO:0000313" key="6">
    <source>
        <dbReference type="EMBL" id="OLQ05090.1"/>
    </source>
</evidence>
<feature type="region of interest" description="Disordered" evidence="5">
    <location>
        <begin position="549"/>
        <end position="586"/>
    </location>
</feature>
<comment type="similarity">
    <text evidence="1">Belongs to the glycosyltransferase 8 family.</text>
</comment>
<feature type="compositionally biased region" description="Basic and acidic residues" evidence="5">
    <location>
        <begin position="549"/>
        <end position="580"/>
    </location>
</feature>
<dbReference type="PANTHER" id="PTHR13778">
    <property type="entry name" value="GLYCOSYLTRANSFERASE 8 DOMAIN-CONTAINING PROTEIN"/>
    <property type="match status" value="1"/>
</dbReference>
<accession>A0A1Q9ECC1</accession>
<reference evidence="6 7" key="1">
    <citation type="submission" date="2016-02" db="EMBL/GenBank/DDBJ databases">
        <title>Genome analysis of coral dinoflagellate symbionts highlights evolutionary adaptations to a symbiotic lifestyle.</title>
        <authorList>
            <person name="Aranda M."/>
            <person name="Li Y."/>
            <person name="Liew Y.J."/>
            <person name="Baumgarten S."/>
            <person name="Simakov O."/>
            <person name="Wilson M."/>
            <person name="Piel J."/>
            <person name="Ashoor H."/>
            <person name="Bougouffa S."/>
            <person name="Bajic V.B."/>
            <person name="Ryu T."/>
            <person name="Ravasi T."/>
            <person name="Bayer T."/>
            <person name="Micklem G."/>
            <person name="Kim H."/>
            <person name="Bhak J."/>
            <person name="Lajeunesse T.C."/>
            <person name="Voolstra C.R."/>
        </authorList>
    </citation>
    <scope>NUCLEOTIDE SEQUENCE [LARGE SCALE GENOMIC DNA]</scope>
    <source>
        <strain evidence="6 7">CCMP2467</strain>
    </source>
</reference>
<feature type="compositionally biased region" description="Basic and acidic residues" evidence="5">
    <location>
        <begin position="40"/>
        <end position="55"/>
    </location>
</feature>
<proteinExistence type="inferred from homology"/>
<dbReference type="EMBL" id="LSRX01000195">
    <property type="protein sequence ID" value="OLQ05090.1"/>
    <property type="molecule type" value="Genomic_DNA"/>
</dbReference>
<dbReference type="PANTHER" id="PTHR13778:SF47">
    <property type="entry name" value="LIPOPOLYSACCHARIDE 1,3-GALACTOSYLTRANSFERASE"/>
    <property type="match status" value="1"/>
</dbReference>
<dbReference type="GO" id="GO:0016757">
    <property type="term" value="F:glycosyltransferase activity"/>
    <property type="evidence" value="ECO:0007669"/>
    <property type="project" value="UniProtKB-KW"/>
</dbReference>
<evidence type="ECO:0000313" key="7">
    <source>
        <dbReference type="Proteomes" id="UP000186817"/>
    </source>
</evidence>
<keyword evidence="3 6" id="KW-0808">Transferase</keyword>
<evidence type="ECO:0000256" key="3">
    <source>
        <dbReference type="ARBA" id="ARBA00022679"/>
    </source>
</evidence>
<dbReference type="AlphaFoldDB" id="A0A1Q9ECC1"/>
<evidence type="ECO:0000256" key="4">
    <source>
        <dbReference type="ARBA" id="ARBA00022723"/>
    </source>
</evidence>
<dbReference type="SUPFAM" id="SSF53448">
    <property type="entry name" value="Nucleotide-diphospho-sugar transferases"/>
    <property type="match status" value="1"/>
</dbReference>
<evidence type="ECO:0000256" key="5">
    <source>
        <dbReference type="SAM" id="MobiDB-lite"/>
    </source>
</evidence>
<keyword evidence="2" id="KW-0328">Glycosyltransferase</keyword>
<dbReference type="GO" id="GO:0005794">
    <property type="term" value="C:Golgi apparatus"/>
    <property type="evidence" value="ECO:0007669"/>
    <property type="project" value="TreeGrafter"/>
</dbReference>
<name>A0A1Q9ECC1_SYMMI</name>
<dbReference type="InterPro" id="IPR002495">
    <property type="entry name" value="Glyco_trans_8"/>
</dbReference>
<protein>
    <submittedName>
        <fullName evidence="6">Putative galacturonosyltransferase-like 10</fullName>
    </submittedName>
</protein>
<evidence type="ECO:0000256" key="2">
    <source>
        <dbReference type="ARBA" id="ARBA00022676"/>
    </source>
</evidence>
<keyword evidence="7" id="KW-1185">Reference proteome</keyword>
<sequence>MVFFGQPPDPAALKNYFPGISAKSFSPASASVCYRESIQKENNARSDAYESEKLRQSQSSSKSTERRLGETLPGQGSISSAYSSRGWKQATSGRWLPPDFPPTSPDAGANRPMMDPPRSAQSERPRSRGLPDLHVTDMWRTTSWSDFGPSRLSDGPGANAHDERVAELVKARCGARQRPRKVTSVSELDFIPRAPWIACTIMGAIFHIHLELEARSSQAPIFEELVRAHLPDIAVKVVADQALQDRISSHITFRKSSKARKVLASPFNFAPFYLHEYVKEGEESPRRLIYIDTDTVIMGDLGELQDIDLQGHSCASVKYCLQKLHQYVDFEALRELGFAEFDPEACIANRGLLVIDVERWVGQGMTEKIEFWMQKYKDSSKDLWHGGMSQPPWLLAMKDDFLDLGDEWNCNSLGRENMGYSEARVLRETGFDHVAVHKLGAKVDESGSIFPYVVSCSQTGKLLHFNGAVKPWAIHPQLGRKLPVCALPESIPVDEHFAWSAQVKIFCKPVNFVHCVDIWKRYISDETECALRNFDEEWAEEEQMWAANQHDEQEKLDLQKKAKQKERSYKQELDKEEMQAREMGQAVLQKVDELSDAAQQREREAVLDKQRTGGMELQADLERWQLEQRDLPVQ</sequence>
<dbReference type="GO" id="GO:0046872">
    <property type="term" value="F:metal ion binding"/>
    <property type="evidence" value="ECO:0007669"/>
    <property type="project" value="UniProtKB-KW"/>
</dbReference>
<dbReference type="Pfam" id="PF01501">
    <property type="entry name" value="Glyco_transf_8"/>
    <property type="match status" value="1"/>
</dbReference>
<organism evidence="6 7">
    <name type="scientific">Symbiodinium microadriaticum</name>
    <name type="common">Dinoflagellate</name>
    <name type="synonym">Zooxanthella microadriatica</name>
    <dbReference type="NCBI Taxonomy" id="2951"/>
    <lineage>
        <taxon>Eukaryota</taxon>
        <taxon>Sar</taxon>
        <taxon>Alveolata</taxon>
        <taxon>Dinophyceae</taxon>
        <taxon>Suessiales</taxon>
        <taxon>Symbiodiniaceae</taxon>
        <taxon>Symbiodinium</taxon>
    </lineage>
</organism>
<comment type="caution">
    <text evidence="6">The sequence shown here is derived from an EMBL/GenBank/DDBJ whole genome shotgun (WGS) entry which is preliminary data.</text>
</comment>
<feature type="compositionally biased region" description="Basic and acidic residues" evidence="5">
    <location>
        <begin position="121"/>
        <end position="131"/>
    </location>
</feature>
<feature type="region of interest" description="Disordered" evidence="5">
    <location>
        <begin position="40"/>
        <end position="131"/>
    </location>
</feature>
<keyword evidence="4" id="KW-0479">Metal-binding</keyword>
<dbReference type="Proteomes" id="UP000186817">
    <property type="component" value="Unassembled WGS sequence"/>
</dbReference>
<gene>
    <name evidence="6" type="primary">GATL10</name>
    <name evidence="6" type="ORF">AK812_SmicGene11790</name>
</gene>
<dbReference type="OrthoDB" id="411099at2759"/>
<evidence type="ECO:0000256" key="1">
    <source>
        <dbReference type="ARBA" id="ARBA00006351"/>
    </source>
</evidence>